<organism evidence="3 4">
    <name type="scientific">Neisseria gonorrhoeae (strain NCCP11945)</name>
    <dbReference type="NCBI Taxonomy" id="521006"/>
    <lineage>
        <taxon>Bacteria</taxon>
        <taxon>Pseudomonadati</taxon>
        <taxon>Pseudomonadota</taxon>
        <taxon>Betaproteobacteria</taxon>
        <taxon>Neisseriales</taxon>
        <taxon>Neisseriaceae</taxon>
        <taxon>Neisseria</taxon>
    </lineage>
</organism>
<sequence>MSRTNLKGGRKIALWRQTGYIGFYCCLILMMLFFPKDFNRLKIIAYTSPDGDEWVTALEAKLKHREGMIYYSRHRPGTRKKMVLTRRKATNFFRYYSEADSGGASAPESLTHLLCKQVLNELSNLPGGLTTVLNCTEHAEQQPPVTIRLNRALSEYRIDIDGKTFYIDVLLEFDQPGNTSLLRHEIRWQRKLAVEIWHTSRLASNAPKCLALSKIGIPVVQIRADKGSFLYIDEDELLNYDNEEIKNRINRHVEKLRNTFRKQILCTLLRNPLSADFQTALMLHNQIKADEQQAEQIQEKFEALRNKHVLLEAEYSALAAQYAALLEHQNFQAHSGKREIPKKHGILQRMASWFKS</sequence>
<evidence type="ECO:0000256" key="1">
    <source>
        <dbReference type="SAM" id="Coils"/>
    </source>
</evidence>
<dbReference type="HOGENOM" id="CLU_879486_0_0_4"/>
<dbReference type="Proteomes" id="UP000002564">
    <property type="component" value="Chromosome"/>
</dbReference>
<protein>
    <submittedName>
        <fullName evidence="3">YdbA</fullName>
    </submittedName>
</protein>
<evidence type="ECO:0000313" key="4">
    <source>
        <dbReference type="Proteomes" id="UP000002564"/>
    </source>
</evidence>
<feature type="transmembrane region" description="Helical" evidence="2">
    <location>
        <begin position="12"/>
        <end position="34"/>
    </location>
</feature>
<gene>
    <name evidence="3" type="ordered locus">NGK_1060</name>
</gene>
<name>B4RLQ0_NEIG2</name>
<evidence type="ECO:0000256" key="2">
    <source>
        <dbReference type="SAM" id="Phobius"/>
    </source>
</evidence>
<dbReference type="KEGG" id="ngk:NGK_1060"/>
<dbReference type="RefSeq" id="WP_003702702.1">
    <property type="nucleotide sequence ID" value="NC_011035.1"/>
</dbReference>
<feature type="coiled-coil region" evidence="1">
    <location>
        <begin position="242"/>
        <end position="321"/>
    </location>
</feature>
<keyword evidence="2" id="KW-1133">Transmembrane helix</keyword>
<keyword evidence="2" id="KW-0472">Membrane</keyword>
<proteinExistence type="predicted"/>
<keyword evidence="2" id="KW-0812">Transmembrane</keyword>
<reference evidence="3 4" key="1">
    <citation type="journal article" date="2008" name="J. Bacteriol.">
        <title>Complete genome sequence of Neisseria gonorrhoeae NCCP11945.</title>
        <authorList>
            <person name="Chung G.T."/>
            <person name="Yoo J.S."/>
            <person name="Oh H.B."/>
            <person name="Lee Y.S."/>
            <person name="Cha S.H."/>
            <person name="Kim S.J."/>
            <person name="Yoo C.K."/>
        </authorList>
    </citation>
    <scope>NUCLEOTIDE SEQUENCE [LARGE SCALE GENOMIC DNA]</scope>
    <source>
        <strain evidence="3 4">NCCP11945</strain>
    </source>
</reference>
<keyword evidence="1" id="KW-0175">Coiled coil</keyword>
<accession>B4RLQ0</accession>
<dbReference type="EMBL" id="CP001050">
    <property type="protein sequence ID" value="ACF29737.1"/>
    <property type="molecule type" value="Genomic_DNA"/>
</dbReference>
<evidence type="ECO:0000313" key="3">
    <source>
        <dbReference type="EMBL" id="ACF29737.1"/>
    </source>
</evidence>
<dbReference type="AlphaFoldDB" id="B4RLQ0"/>